<gene>
    <name evidence="1" type="ORF">JZO67_003950</name>
</gene>
<dbReference type="InterPro" id="IPR012550">
    <property type="entry name" value="DUF1706"/>
</dbReference>
<dbReference type="PANTHER" id="PTHR40658:SF3">
    <property type="entry name" value="CLBS_DFSB FAMILY FOUR-HELIX BUNDLE PROTEIN"/>
    <property type="match status" value="1"/>
</dbReference>
<dbReference type="SUPFAM" id="SSF109854">
    <property type="entry name" value="DinB/YfiT-like putative metalloenzymes"/>
    <property type="match status" value="1"/>
</dbReference>
<sequence length="169" mass="19744">MKEYESKEALIAEIEKTSSKYIEEFADINETDANKRIEGVDRTPYENLTYQLGWLALIDQWEQTELAGKPLELPAPGIKWNKMGPLHEQFYEVHRGQSLAELMGLFNQAVKDLITWINSLSDEELFQSGGRKWAQSTASNWPVWKWVHINTVAPFKSFRTKIRKWKKEL</sequence>
<reference evidence="1 2" key="1">
    <citation type="submission" date="2021-03" db="EMBL/GenBank/DDBJ databases">
        <authorList>
            <person name="Gilmore M.S."/>
            <person name="Schwartzman J."/>
            <person name="Van Tyne D."/>
            <person name="Martin M."/>
            <person name="Earl A.M."/>
            <person name="Manson A.L."/>
            <person name="Straub T."/>
            <person name="Salamzade R."/>
            <person name="Saavedra J."/>
            <person name="Lebreton F."/>
            <person name="Prichula J."/>
            <person name="Schaufler K."/>
            <person name="Gaca A."/>
            <person name="Sgardioli B."/>
            <person name="Wagenaar J."/>
            <person name="Strong T."/>
        </authorList>
    </citation>
    <scope>NUCLEOTIDE SEQUENCE [LARGE SCALE GENOMIC DNA]</scope>
    <source>
        <strain evidence="1 2">665A</strain>
    </source>
</reference>
<evidence type="ECO:0000313" key="1">
    <source>
        <dbReference type="EMBL" id="MEO1771968.1"/>
    </source>
</evidence>
<dbReference type="PIRSF" id="PIRSF031551">
    <property type="entry name" value="DUF1706"/>
    <property type="match status" value="1"/>
</dbReference>
<dbReference type="EMBL" id="JAFREL020000003">
    <property type="protein sequence ID" value="MEO1771968.1"/>
    <property type="molecule type" value="Genomic_DNA"/>
</dbReference>
<organism evidence="1 2">
    <name type="scientific">Candidatus Enterococcus ferrettii</name>
    <dbReference type="NCBI Taxonomy" id="2815324"/>
    <lineage>
        <taxon>Bacteria</taxon>
        <taxon>Bacillati</taxon>
        <taxon>Bacillota</taxon>
        <taxon>Bacilli</taxon>
        <taxon>Lactobacillales</taxon>
        <taxon>Enterococcaceae</taxon>
        <taxon>Enterococcus</taxon>
    </lineage>
</organism>
<keyword evidence="2" id="KW-1185">Reference proteome</keyword>
<proteinExistence type="predicted"/>
<evidence type="ECO:0008006" key="3">
    <source>
        <dbReference type="Google" id="ProtNLM"/>
    </source>
</evidence>
<protein>
    <recommendedName>
        <fullName evidence="3">Cytoplasmic protein</fullName>
    </recommendedName>
</protein>
<evidence type="ECO:0000313" key="2">
    <source>
        <dbReference type="Proteomes" id="UP000664357"/>
    </source>
</evidence>
<dbReference type="RefSeq" id="WP_207704519.1">
    <property type="nucleotide sequence ID" value="NZ_JAFREL020000003.1"/>
</dbReference>
<dbReference type="Gene3D" id="1.20.120.450">
    <property type="entry name" value="dinb family like domain"/>
    <property type="match status" value="1"/>
</dbReference>
<dbReference type="PANTHER" id="PTHR40658">
    <property type="match status" value="1"/>
</dbReference>
<dbReference type="Proteomes" id="UP000664357">
    <property type="component" value="Unassembled WGS sequence"/>
</dbReference>
<name>A0ABV0ETK8_9ENTE</name>
<reference evidence="1 2" key="2">
    <citation type="submission" date="2024-02" db="EMBL/GenBank/DDBJ databases">
        <title>The Genome Sequence of Enterococcus sp. DIV0159.</title>
        <authorList>
            <person name="Earl A."/>
            <person name="Manson A."/>
            <person name="Gilmore M."/>
            <person name="Sanders J."/>
            <person name="Shea T."/>
            <person name="Howe W."/>
            <person name="Livny J."/>
            <person name="Cuomo C."/>
            <person name="Neafsey D."/>
            <person name="Birren B."/>
        </authorList>
    </citation>
    <scope>NUCLEOTIDE SEQUENCE [LARGE SCALE GENOMIC DNA]</scope>
    <source>
        <strain evidence="1 2">665A</strain>
    </source>
</reference>
<dbReference type="Pfam" id="PF08020">
    <property type="entry name" value="DUF1706"/>
    <property type="match status" value="1"/>
</dbReference>
<dbReference type="InterPro" id="IPR034660">
    <property type="entry name" value="DinB/YfiT-like"/>
</dbReference>
<comment type="caution">
    <text evidence="1">The sequence shown here is derived from an EMBL/GenBank/DDBJ whole genome shotgun (WGS) entry which is preliminary data.</text>
</comment>
<accession>A0ABV0ETK8</accession>